<evidence type="ECO:0000256" key="3">
    <source>
        <dbReference type="ARBA" id="ARBA00013095"/>
    </source>
</evidence>
<dbReference type="InterPro" id="IPR000675">
    <property type="entry name" value="Cutinase/axe"/>
</dbReference>
<evidence type="ECO:0000256" key="10">
    <source>
        <dbReference type="RuleBase" id="RU361263"/>
    </source>
</evidence>
<dbReference type="SUPFAM" id="SSF53474">
    <property type="entry name" value="alpha/beta-Hydrolases"/>
    <property type="match status" value="1"/>
</dbReference>
<dbReference type="PANTHER" id="PTHR48250:SF3">
    <property type="entry name" value="CUTINASE 1-RELATED"/>
    <property type="match status" value="1"/>
</dbReference>
<dbReference type="InterPro" id="IPR029058">
    <property type="entry name" value="AB_hydrolase_fold"/>
</dbReference>
<comment type="catalytic activity">
    <reaction evidence="9 10">
        <text>cutin + H2O = cutin monomers.</text>
        <dbReference type="EC" id="3.1.1.74"/>
    </reaction>
</comment>
<feature type="signal peptide" evidence="10">
    <location>
        <begin position="1"/>
        <end position="17"/>
    </location>
</feature>
<dbReference type="InterPro" id="IPR043579">
    <property type="entry name" value="CUTINASE_2"/>
</dbReference>
<name>A0ABR4IYB5_9EURO</name>
<proteinExistence type="inferred from homology"/>
<keyword evidence="5 10" id="KW-0964">Secreted</keyword>
<dbReference type="InterPro" id="IPR011150">
    <property type="entry name" value="Cutinase_monf"/>
</dbReference>
<dbReference type="EC" id="3.1.1.74" evidence="3 10"/>
<dbReference type="Pfam" id="PF01083">
    <property type="entry name" value="Cutinase"/>
    <property type="match status" value="1"/>
</dbReference>
<evidence type="ECO:0000256" key="1">
    <source>
        <dbReference type="ARBA" id="ARBA00004613"/>
    </source>
</evidence>
<dbReference type="PRINTS" id="PR00129">
    <property type="entry name" value="CUTINASE"/>
</dbReference>
<keyword evidence="7 10" id="KW-0378">Hydrolase</keyword>
<evidence type="ECO:0000256" key="6">
    <source>
        <dbReference type="ARBA" id="ARBA00022729"/>
    </source>
</evidence>
<comment type="subcellular location">
    <subcellularLocation>
        <location evidence="1 10">Secreted</location>
    </subcellularLocation>
</comment>
<evidence type="ECO:0000256" key="7">
    <source>
        <dbReference type="ARBA" id="ARBA00022801"/>
    </source>
</evidence>
<reference evidence="11 12" key="1">
    <citation type="submission" date="2024-07" db="EMBL/GenBank/DDBJ databases">
        <title>Section-level genome sequencing and comparative genomics of Aspergillus sections Usti and Cavernicolus.</title>
        <authorList>
            <consortium name="Lawrence Berkeley National Laboratory"/>
            <person name="Nybo J.L."/>
            <person name="Vesth T.C."/>
            <person name="Theobald S."/>
            <person name="Frisvad J.C."/>
            <person name="Larsen T.O."/>
            <person name="Kjaerboelling I."/>
            <person name="Rothschild-Mancinelli K."/>
            <person name="Lyhne E.K."/>
            <person name="Kogle M.E."/>
            <person name="Barry K."/>
            <person name="Clum A."/>
            <person name="Na H."/>
            <person name="Ledsgaard L."/>
            <person name="Lin J."/>
            <person name="Lipzen A."/>
            <person name="Kuo A."/>
            <person name="Riley R."/>
            <person name="Mondo S."/>
            <person name="LaButti K."/>
            <person name="Haridas S."/>
            <person name="Pangalinan J."/>
            <person name="Salamov A.A."/>
            <person name="Simmons B.A."/>
            <person name="Magnuson J.K."/>
            <person name="Chen J."/>
            <person name="Drula E."/>
            <person name="Henrissat B."/>
            <person name="Wiebenga A."/>
            <person name="Lubbers R.J."/>
            <person name="Gomes A.C."/>
            <person name="Makela M.R."/>
            <person name="Stajich J."/>
            <person name="Grigoriev I.V."/>
            <person name="Mortensen U.H."/>
            <person name="De vries R.P."/>
            <person name="Baker S.E."/>
            <person name="Andersen M.R."/>
        </authorList>
    </citation>
    <scope>NUCLEOTIDE SEQUENCE [LARGE SCALE GENOMIC DNA]</scope>
    <source>
        <strain evidence="11 12">CBS 600.67</strain>
    </source>
</reference>
<evidence type="ECO:0000256" key="5">
    <source>
        <dbReference type="ARBA" id="ARBA00022525"/>
    </source>
</evidence>
<evidence type="ECO:0000256" key="2">
    <source>
        <dbReference type="ARBA" id="ARBA00007534"/>
    </source>
</evidence>
<evidence type="ECO:0000313" key="12">
    <source>
        <dbReference type="Proteomes" id="UP001610335"/>
    </source>
</evidence>
<keyword evidence="4 10" id="KW-0719">Serine esterase</keyword>
<keyword evidence="12" id="KW-1185">Reference proteome</keyword>
<sequence length="223" mass="22901">MTLRSLLVAALAALAIASPVPNPDIEVNSLESRQSDTSNDLENGDCKPVSFIFARGSTETGNMGFIVGPGVCSGLKSRLGADNVACQGVGGAYTAGLIPNFLPENTNQASIDAAVDMFNLALQCPDTQIVAGGYSQGSAVISGAVQDLSDEERARVNGVVLFGFTRNLQDGGRIPGYPQDQTKVYCAIGDLVCSGTLIITPAHLTYGLNAGSAATFLAGLVSV</sequence>
<dbReference type="Gene3D" id="3.40.50.1820">
    <property type="entry name" value="alpha/beta hydrolase"/>
    <property type="match status" value="1"/>
</dbReference>
<evidence type="ECO:0000256" key="9">
    <source>
        <dbReference type="ARBA" id="ARBA00034045"/>
    </source>
</evidence>
<protein>
    <recommendedName>
        <fullName evidence="3 10">Cutinase</fullName>
        <ecNumber evidence="3 10">3.1.1.74</ecNumber>
    </recommendedName>
</protein>
<comment type="caution">
    <text evidence="11">The sequence shown here is derived from an EMBL/GenBank/DDBJ whole genome shotgun (WGS) entry which is preliminary data.</text>
</comment>
<dbReference type="PANTHER" id="PTHR48250">
    <property type="entry name" value="CUTINASE 2-RELATED"/>
    <property type="match status" value="1"/>
</dbReference>
<comment type="similarity">
    <text evidence="2 10">Belongs to the cutinase family.</text>
</comment>
<keyword evidence="6 10" id="KW-0732">Signal</keyword>
<evidence type="ECO:0000256" key="4">
    <source>
        <dbReference type="ARBA" id="ARBA00022487"/>
    </source>
</evidence>
<organism evidence="11 12">
    <name type="scientific">Aspergillus cavernicola</name>
    <dbReference type="NCBI Taxonomy" id="176166"/>
    <lineage>
        <taxon>Eukaryota</taxon>
        <taxon>Fungi</taxon>
        <taxon>Dikarya</taxon>
        <taxon>Ascomycota</taxon>
        <taxon>Pezizomycotina</taxon>
        <taxon>Eurotiomycetes</taxon>
        <taxon>Eurotiomycetidae</taxon>
        <taxon>Eurotiales</taxon>
        <taxon>Aspergillaceae</taxon>
        <taxon>Aspergillus</taxon>
        <taxon>Aspergillus subgen. Nidulantes</taxon>
    </lineage>
</organism>
<gene>
    <name evidence="11" type="ORF">BDW59DRAFT_106018</name>
</gene>
<dbReference type="Proteomes" id="UP001610335">
    <property type="component" value="Unassembled WGS sequence"/>
</dbReference>
<dbReference type="EMBL" id="JBFXLS010000006">
    <property type="protein sequence ID" value="KAL2832547.1"/>
    <property type="molecule type" value="Genomic_DNA"/>
</dbReference>
<accession>A0ABR4IYB5</accession>
<dbReference type="SMART" id="SM01110">
    <property type="entry name" value="Cutinase"/>
    <property type="match status" value="1"/>
</dbReference>
<comment type="function">
    <text evidence="10">Catalyzes the hydrolysis of complex carboxylic polyesters found in the cell wall of plants. Degrades cutin, a macromolecule that forms the structure of the plant cuticle.</text>
</comment>
<dbReference type="InterPro" id="IPR043580">
    <property type="entry name" value="CUTINASE_1"/>
</dbReference>
<dbReference type="PROSITE" id="PS00931">
    <property type="entry name" value="CUTINASE_2"/>
    <property type="match status" value="1"/>
</dbReference>
<feature type="chain" id="PRO_5044958312" description="Cutinase" evidence="10">
    <location>
        <begin position="18"/>
        <end position="223"/>
    </location>
</feature>
<evidence type="ECO:0000313" key="11">
    <source>
        <dbReference type="EMBL" id="KAL2832547.1"/>
    </source>
</evidence>
<dbReference type="PROSITE" id="PS00155">
    <property type="entry name" value="CUTINASE_1"/>
    <property type="match status" value="1"/>
</dbReference>
<keyword evidence="8" id="KW-1015">Disulfide bond</keyword>
<evidence type="ECO:0000256" key="8">
    <source>
        <dbReference type="ARBA" id="ARBA00023157"/>
    </source>
</evidence>